<sequence>MRKDIDIPKSDGVYVAAVKEFNETHRTNDWNAYIINDLNEPLELVLVVSNGYNDQKVTSQMRHKLQLLPAKGYAKIEFIEDSVLELTNEFAVTYFLGGTLFEKKFVFEASSISDETAGPIPVMPKEGVLAS</sequence>
<dbReference type="EMBL" id="NQXA01000003">
    <property type="protein sequence ID" value="PHQ29665.1"/>
    <property type="molecule type" value="Genomic_DNA"/>
</dbReference>
<accession>A0A2G1VSD0</accession>
<dbReference type="Proteomes" id="UP000229433">
    <property type="component" value="Unassembled WGS sequence"/>
</dbReference>
<organism evidence="1 2">
    <name type="scientific">Leeuwenhoekiella nanhaiensis</name>
    <dbReference type="NCBI Taxonomy" id="1655491"/>
    <lineage>
        <taxon>Bacteria</taxon>
        <taxon>Pseudomonadati</taxon>
        <taxon>Bacteroidota</taxon>
        <taxon>Flavobacteriia</taxon>
        <taxon>Flavobacteriales</taxon>
        <taxon>Flavobacteriaceae</taxon>
        <taxon>Leeuwenhoekiella</taxon>
    </lineage>
</organism>
<name>A0A2G1VSD0_9FLAO</name>
<comment type="caution">
    <text evidence="1">The sequence shown here is derived from an EMBL/GenBank/DDBJ whole genome shotgun (WGS) entry which is preliminary data.</text>
</comment>
<keyword evidence="2" id="KW-1185">Reference proteome</keyword>
<dbReference type="AlphaFoldDB" id="A0A2G1VSD0"/>
<proteinExistence type="predicted"/>
<gene>
    <name evidence="1" type="ORF">CJ305_06730</name>
</gene>
<reference evidence="1 2" key="1">
    <citation type="submission" date="2017-08" db="EMBL/GenBank/DDBJ databases">
        <title>The whole genome shortgun sequences of strain Leeuwenhoekiella nanhaiensis G18 from the South China Sea.</title>
        <authorList>
            <person name="Liu Q."/>
        </authorList>
    </citation>
    <scope>NUCLEOTIDE SEQUENCE [LARGE SCALE GENOMIC DNA]</scope>
    <source>
        <strain evidence="1 2">G18</strain>
    </source>
</reference>
<evidence type="ECO:0000313" key="2">
    <source>
        <dbReference type="Proteomes" id="UP000229433"/>
    </source>
</evidence>
<dbReference type="OrthoDB" id="953239at2"/>
<evidence type="ECO:0008006" key="3">
    <source>
        <dbReference type="Google" id="ProtNLM"/>
    </source>
</evidence>
<dbReference type="RefSeq" id="WP_099645506.1">
    <property type="nucleotide sequence ID" value="NZ_KZ319289.1"/>
</dbReference>
<protein>
    <recommendedName>
        <fullName evidence="3">Phenylalanyl-tRNA synthetase subunit alpha</fullName>
    </recommendedName>
</protein>
<evidence type="ECO:0000313" key="1">
    <source>
        <dbReference type="EMBL" id="PHQ29665.1"/>
    </source>
</evidence>